<evidence type="ECO:0000313" key="4">
    <source>
        <dbReference type="Proteomes" id="UP000570474"/>
    </source>
</evidence>
<dbReference type="RefSeq" id="WP_168874472.1">
    <property type="nucleotide sequence ID" value="NZ_JABAIA010000004.1"/>
</dbReference>
<feature type="coiled-coil region" evidence="1">
    <location>
        <begin position="108"/>
        <end position="135"/>
    </location>
</feature>
<dbReference type="PROSITE" id="PS50943">
    <property type="entry name" value="HTH_CROC1"/>
    <property type="match status" value="1"/>
</dbReference>
<dbReference type="Pfam" id="PF01381">
    <property type="entry name" value="HTH_3"/>
    <property type="match status" value="1"/>
</dbReference>
<evidence type="ECO:0000259" key="2">
    <source>
        <dbReference type="PROSITE" id="PS50943"/>
    </source>
</evidence>
<dbReference type="SUPFAM" id="SSF47413">
    <property type="entry name" value="lambda repressor-like DNA-binding domains"/>
    <property type="match status" value="1"/>
</dbReference>
<dbReference type="InterPro" id="IPR001387">
    <property type="entry name" value="Cro/C1-type_HTH"/>
</dbReference>
<dbReference type="GO" id="GO:0003677">
    <property type="term" value="F:DNA binding"/>
    <property type="evidence" value="ECO:0007669"/>
    <property type="project" value="InterPro"/>
</dbReference>
<dbReference type="EMBL" id="JABAIA010000004">
    <property type="protein sequence ID" value="NLR68505.1"/>
    <property type="molecule type" value="Genomic_DNA"/>
</dbReference>
<protein>
    <submittedName>
        <fullName evidence="3">Helix-turn-helix transcriptional regulator</fullName>
    </submittedName>
</protein>
<gene>
    <name evidence="3" type="ORF">HGH92_29645</name>
</gene>
<evidence type="ECO:0000256" key="1">
    <source>
        <dbReference type="SAM" id="Coils"/>
    </source>
</evidence>
<feature type="domain" description="HTH cro/C1-type" evidence="2">
    <location>
        <begin position="13"/>
        <end position="66"/>
    </location>
</feature>
<proteinExistence type="predicted"/>
<name>A0A847S4Y7_9BACT</name>
<dbReference type="InterPro" id="IPR010982">
    <property type="entry name" value="Lambda_DNA-bd_dom_sf"/>
</dbReference>
<organism evidence="3 4">
    <name type="scientific">Chitinophaga varians</name>
    <dbReference type="NCBI Taxonomy" id="2202339"/>
    <lineage>
        <taxon>Bacteria</taxon>
        <taxon>Pseudomonadati</taxon>
        <taxon>Bacteroidota</taxon>
        <taxon>Chitinophagia</taxon>
        <taxon>Chitinophagales</taxon>
        <taxon>Chitinophagaceae</taxon>
        <taxon>Chitinophaga</taxon>
    </lineage>
</organism>
<keyword evidence="4" id="KW-1185">Reference proteome</keyword>
<sequence>MHTVKKPHIGNNVRRLMNALDIKQDTLATGLEISQQQVSRLLQKDTIDDKLLDQIAEIMDVSADAIKNYSEEAMVQFISNDFTITTHDSSNQATYQFQPTFNYADKLLAYMERELKLKDELIESLRKEIEELRHKSPKK</sequence>
<dbReference type="Gene3D" id="1.10.260.40">
    <property type="entry name" value="lambda repressor-like DNA-binding domains"/>
    <property type="match status" value="1"/>
</dbReference>
<comment type="caution">
    <text evidence="3">The sequence shown here is derived from an EMBL/GenBank/DDBJ whole genome shotgun (WGS) entry which is preliminary data.</text>
</comment>
<keyword evidence="1" id="KW-0175">Coiled coil</keyword>
<dbReference type="Proteomes" id="UP000570474">
    <property type="component" value="Unassembled WGS sequence"/>
</dbReference>
<accession>A0A847S4Y7</accession>
<dbReference type="AlphaFoldDB" id="A0A847S4Y7"/>
<evidence type="ECO:0000313" key="3">
    <source>
        <dbReference type="EMBL" id="NLR68505.1"/>
    </source>
</evidence>
<dbReference type="CDD" id="cd00093">
    <property type="entry name" value="HTH_XRE"/>
    <property type="match status" value="1"/>
</dbReference>
<dbReference type="SMART" id="SM00530">
    <property type="entry name" value="HTH_XRE"/>
    <property type="match status" value="1"/>
</dbReference>
<reference evidence="3 4" key="1">
    <citation type="submission" date="2020-04" db="EMBL/GenBank/DDBJ databases">
        <authorList>
            <person name="Yin C."/>
        </authorList>
    </citation>
    <scope>NUCLEOTIDE SEQUENCE [LARGE SCALE GENOMIC DNA]</scope>
    <source>
        <strain evidence="3 4">Ae27</strain>
    </source>
</reference>